<accession>X1SAT9</accession>
<proteinExistence type="predicted"/>
<sequence length="42" mass="4727">PTRMPYARAISTVDYLSSVLSRLVAELYGRETPIELTLDNTN</sequence>
<reference evidence="1" key="1">
    <citation type="journal article" date="2014" name="Front. Microbiol.">
        <title>High frequency of phylogenetically diverse reductive dehalogenase-homologous genes in deep subseafloor sedimentary metagenomes.</title>
        <authorList>
            <person name="Kawai M."/>
            <person name="Futagami T."/>
            <person name="Toyoda A."/>
            <person name="Takaki Y."/>
            <person name="Nishi S."/>
            <person name="Hori S."/>
            <person name="Arai W."/>
            <person name="Tsubouchi T."/>
            <person name="Morono Y."/>
            <person name="Uchiyama I."/>
            <person name="Ito T."/>
            <person name="Fujiyama A."/>
            <person name="Inagaki F."/>
            <person name="Takami H."/>
        </authorList>
    </citation>
    <scope>NUCLEOTIDE SEQUENCE</scope>
    <source>
        <strain evidence="1">Expedition CK06-06</strain>
    </source>
</reference>
<dbReference type="EMBL" id="BARW01001225">
    <property type="protein sequence ID" value="GAI72525.1"/>
    <property type="molecule type" value="Genomic_DNA"/>
</dbReference>
<feature type="non-terminal residue" evidence="1">
    <location>
        <position position="1"/>
    </location>
</feature>
<gene>
    <name evidence="1" type="ORF">S12H4_04109</name>
</gene>
<dbReference type="Gene3D" id="3.30.450.40">
    <property type="match status" value="1"/>
</dbReference>
<dbReference type="InterPro" id="IPR029016">
    <property type="entry name" value="GAF-like_dom_sf"/>
</dbReference>
<protein>
    <submittedName>
        <fullName evidence="1">Uncharacterized protein</fullName>
    </submittedName>
</protein>
<comment type="caution">
    <text evidence="1">The sequence shown here is derived from an EMBL/GenBank/DDBJ whole genome shotgun (WGS) entry which is preliminary data.</text>
</comment>
<name>X1SAT9_9ZZZZ</name>
<organism evidence="1">
    <name type="scientific">marine sediment metagenome</name>
    <dbReference type="NCBI Taxonomy" id="412755"/>
    <lineage>
        <taxon>unclassified sequences</taxon>
        <taxon>metagenomes</taxon>
        <taxon>ecological metagenomes</taxon>
    </lineage>
</organism>
<dbReference type="AlphaFoldDB" id="X1SAT9"/>
<evidence type="ECO:0000313" key="1">
    <source>
        <dbReference type="EMBL" id="GAI72525.1"/>
    </source>
</evidence>